<feature type="region of interest" description="Disordered" evidence="17">
    <location>
        <begin position="1"/>
        <end position="135"/>
    </location>
</feature>
<dbReference type="FunFam" id="3.40.50.670:FF:000001">
    <property type="entry name" value="DNA topoisomerase 2"/>
    <property type="match status" value="2"/>
</dbReference>
<comment type="catalytic activity">
    <reaction evidence="1 15 16">
        <text>ATP-dependent breakage, passage and rejoining of double-stranded DNA.</text>
        <dbReference type="EC" id="5.6.2.2"/>
    </reaction>
</comment>
<evidence type="ECO:0000259" key="19">
    <source>
        <dbReference type="PROSITE" id="PS52040"/>
    </source>
</evidence>
<dbReference type="PRINTS" id="PR01158">
    <property type="entry name" value="TOPISMRASEII"/>
</dbReference>
<keyword evidence="13 15" id="KW-0413">Isomerase</keyword>
<dbReference type="GO" id="GO:0005524">
    <property type="term" value="F:ATP binding"/>
    <property type="evidence" value="ECO:0007669"/>
    <property type="project" value="UniProtKB-UniRule"/>
</dbReference>
<feature type="region of interest" description="Disordered" evidence="17">
    <location>
        <begin position="1283"/>
        <end position="1314"/>
    </location>
</feature>
<dbReference type="GO" id="GO:0046872">
    <property type="term" value="F:metal ion binding"/>
    <property type="evidence" value="ECO:0007669"/>
    <property type="project" value="UniProtKB-KW"/>
</dbReference>
<dbReference type="SMART" id="SM00434">
    <property type="entry name" value="TOP4c"/>
    <property type="match status" value="1"/>
</dbReference>
<dbReference type="InterPro" id="IPR013759">
    <property type="entry name" value="Topo_IIA_B_C"/>
</dbReference>
<dbReference type="InterPro" id="IPR003594">
    <property type="entry name" value="HATPase_dom"/>
</dbReference>
<feature type="compositionally biased region" description="Basic residues" evidence="17">
    <location>
        <begin position="1291"/>
        <end position="1304"/>
    </location>
</feature>
<evidence type="ECO:0000256" key="14">
    <source>
        <dbReference type="ARBA" id="ARBA00053943"/>
    </source>
</evidence>
<feature type="compositionally biased region" description="Polar residues" evidence="17">
    <location>
        <begin position="118"/>
        <end position="135"/>
    </location>
</feature>
<evidence type="ECO:0000256" key="15">
    <source>
        <dbReference type="PROSITE-ProRule" id="PRU01384"/>
    </source>
</evidence>
<comment type="subunit">
    <text evidence="16">Homodimer.</text>
</comment>
<dbReference type="Pfam" id="PF16898">
    <property type="entry name" value="TOPRIM_C"/>
    <property type="match status" value="1"/>
</dbReference>
<dbReference type="PANTHER" id="PTHR10169">
    <property type="entry name" value="DNA TOPOISOMERASE/GYRASE"/>
    <property type="match status" value="1"/>
</dbReference>
<dbReference type="Pfam" id="PF02518">
    <property type="entry name" value="HATPase_c"/>
    <property type="match status" value="1"/>
</dbReference>
<evidence type="ECO:0000313" key="21">
    <source>
        <dbReference type="Proteomes" id="UP000646827"/>
    </source>
</evidence>
<keyword evidence="10" id="KW-0460">Magnesium</keyword>
<sequence length="1314" mass="149049">MTTSDQDDFLSDSASDFQDSGAESDEYVPEAPAKKKAKVVKEPKTPKATKATTTTTTTKASTATKKAPATPKARANAKTTGAAKSIMDMFNNPPSSSTKDGSSTTTTTTTDSDVVMTEATNEESISNGTKKTNATQKKRTVEEIYKKKSQLEHILLRPDTYIGSTEAEEQEMWVFDTDEDLIKRRKIKYVPGLYKIVDEILVNAADNKIRDNTMTTIKVIIDKSQNLISIHNNGKGIPIKMHQDEQVYVPELIFGHLLTSSNYDDSEKKVVGGRNGYGAKLCNIFSTEFIVETGDKEEKKKYKQVFKNNMSIKGAPKITENKKGEEFTRITFKPDLAKFNMTEMDDDFEALIKKRVYDLAGTVDGIVVYLNGSKVPVKGFQKYVDLYTKTMEIRNADGKKPIIHDTQQQSQGRWQVSFAVSDGQPSQVSFVNSICTAKGGNHVNHVVDQIVKGIQPEVQKKCGSKNVKPFTIKNHIAVFINCLIENPTFDSQTKENMTLRPSAFGSSYKISDKFLSQIAKSGIIDNIVKSFKIKEEEQMAKADGGKMSRRLKIPKLEDANLAGYRPHNKKCTLILTEGDSAKALVLSGLSVVGRDHYGVFPLRGKLLNVRDASNQQIMNNAEITNVKAILGLKHGKQYTNVDELRYGKLMIMTDQDHDGSHIKGLIINLFDEMFPSLLDIPGFLLEFITPIIRCRHKRNKQEIPFFTIPEYETWALEHNQNNEWEPKYFKGLGTSDRSDARKYFSNPDLHMKEFQVADRDDRGLIDMAFNKKKVTERKDWLTKYEPGIFIDHNVNRIKISDFVNRELMLFSMADNIRSIPSVIDGFKPGQRKVLYGAIKRGKNTEVKVAQFANYVAGETQYHHGEASVASTIIGMAQDFVGSNNINLLVPSGQFGTRHEGGKAAASPRYLFTRLSKIARAIYHPEDDDILNYLIEENKSIEPEWYMPVIPMVLVNGADGIGTGWSTTIPNYSPEDIVNNLLRMMDDEEPTLMKPWYRGFFGEISPGVPGRYTCNGIANIQDDGSIKVTELPVRLWTDSFKDYLEVCRDPKEKKPDINIIDYSNNSTDCAIEFTVQLEHDQLTKAEDIGLLKALRITSSIATTNIVCFDKDGKLKKYEDANEILKEFYPLRLEYYQIRKDNLIRVLEYEFSQLDNKARFIELVIKKELIYINRKEEDVIADFEKHDLKRIYPLKKRSVLATEDVEEEQQQQAGSSGYEYLFSISVRGFTLQKVEELRKQRQKKLNEMETIKSTTPKDFWRNDLEVIMAQWREILREDAELAANAKPLASSNKLKRKRTTIKKKVTPKKETKEESP</sequence>
<evidence type="ECO:0000256" key="9">
    <source>
        <dbReference type="ARBA" id="ARBA00022840"/>
    </source>
</evidence>
<keyword evidence="12 15" id="KW-0238">DNA-binding</keyword>
<dbReference type="InterPro" id="IPR002205">
    <property type="entry name" value="Topo_IIA_dom_A"/>
</dbReference>
<dbReference type="Gene3D" id="3.30.230.10">
    <property type="match status" value="1"/>
</dbReference>
<dbReference type="GO" id="GO:0003677">
    <property type="term" value="F:DNA binding"/>
    <property type="evidence" value="ECO:0007669"/>
    <property type="project" value="UniProtKB-UniRule"/>
</dbReference>
<comment type="cofactor">
    <cofactor evidence="2">
        <name>Ca(2+)</name>
        <dbReference type="ChEBI" id="CHEBI:29108"/>
    </cofactor>
</comment>
<dbReference type="Pfam" id="PF00521">
    <property type="entry name" value="DNA_topoisoIV"/>
    <property type="match status" value="1"/>
</dbReference>
<reference evidence="20 21" key="1">
    <citation type="submission" date="2020-12" db="EMBL/GenBank/DDBJ databases">
        <title>Metabolic potential, ecology and presence of endohyphal bacteria is reflected in genomic diversity of Mucoromycotina.</title>
        <authorList>
            <person name="Muszewska A."/>
            <person name="Okrasinska A."/>
            <person name="Steczkiewicz K."/>
            <person name="Drgas O."/>
            <person name="Orlowska M."/>
            <person name="Perlinska-Lenart U."/>
            <person name="Aleksandrzak-Piekarczyk T."/>
            <person name="Szatraj K."/>
            <person name="Zielenkiewicz U."/>
            <person name="Pilsyk S."/>
            <person name="Malc E."/>
            <person name="Mieczkowski P."/>
            <person name="Kruszewska J.S."/>
            <person name="Biernat P."/>
            <person name="Pawlowska J."/>
        </authorList>
    </citation>
    <scope>NUCLEOTIDE SEQUENCE [LARGE SCALE GENOMIC DNA]</scope>
    <source>
        <strain evidence="20 21">CBS 142.35</strain>
    </source>
</reference>
<dbReference type="PROSITE" id="PS52040">
    <property type="entry name" value="TOPO_IIA"/>
    <property type="match status" value="1"/>
</dbReference>
<dbReference type="InterPro" id="IPR006171">
    <property type="entry name" value="TOPRIM_dom"/>
</dbReference>
<dbReference type="InterPro" id="IPR050634">
    <property type="entry name" value="DNA_Topoisomerase_II"/>
</dbReference>
<feature type="compositionally biased region" description="Low complexity" evidence="17">
    <location>
        <begin position="46"/>
        <end position="80"/>
    </location>
</feature>
<evidence type="ECO:0000256" key="1">
    <source>
        <dbReference type="ARBA" id="ARBA00000185"/>
    </source>
</evidence>
<dbReference type="FunFam" id="3.30.1490.30:FF:000001">
    <property type="entry name" value="DNA topoisomerase 2"/>
    <property type="match status" value="1"/>
</dbReference>
<feature type="domain" description="Topo IIA-type catalytic" evidence="19">
    <location>
        <begin position="819"/>
        <end position="1262"/>
    </location>
</feature>
<dbReference type="CDD" id="cd03481">
    <property type="entry name" value="TopoIIA_Trans_ScTopoIIA"/>
    <property type="match status" value="1"/>
</dbReference>
<evidence type="ECO:0000259" key="18">
    <source>
        <dbReference type="PROSITE" id="PS50880"/>
    </source>
</evidence>
<evidence type="ECO:0000256" key="7">
    <source>
        <dbReference type="ARBA" id="ARBA00022723"/>
    </source>
</evidence>
<evidence type="ECO:0000256" key="12">
    <source>
        <dbReference type="ARBA" id="ARBA00023125"/>
    </source>
</evidence>
<dbReference type="EMBL" id="JAEPRB010000016">
    <property type="protein sequence ID" value="KAG2226523.1"/>
    <property type="molecule type" value="Genomic_DNA"/>
</dbReference>
<comment type="caution">
    <text evidence="20">The sequence shown here is derived from an EMBL/GenBank/DDBJ whole genome shotgun (WGS) entry which is preliminary data.</text>
</comment>
<comment type="cofactor">
    <cofactor evidence="3">
        <name>Mg(2+)</name>
        <dbReference type="ChEBI" id="CHEBI:18420"/>
    </cofactor>
</comment>
<evidence type="ECO:0000256" key="4">
    <source>
        <dbReference type="ARBA" id="ARBA00011080"/>
    </source>
</evidence>
<keyword evidence="9 16" id="KW-0067">ATP-binding</keyword>
<dbReference type="Gene3D" id="3.30.565.10">
    <property type="entry name" value="Histidine kinase-like ATPase, C-terminal domain"/>
    <property type="match status" value="1"/>
</dbReference>
<dbReference type="Pfam" id="PF00204">
    <property type="entry name" value="DNA_gyraseB"/>
    <property type="match status" value="1"/>
</dbReference>
<dbReference type="SMART" id="SM00433">
    <property type="entry name" value="TOP2c"/>
    <property type="match status" value="1"/>
</dbReference>
<dbReference type="InterPro" id="IPR013758">
    <property type="entry name" value="Topo_IIA_A/C_ab"/>
</dbReference>
<dbReference type="SUPFAM" id="SSF55874">
    <property type="entry name" value="ATPase domain of HSP90 chaperone/DNA topoisomerase II/histidine kinase"/>
    <property type="match status" value="1"/>
</dbReference>
<dbReference type="Pfam" id="PF01751">
    <property type="entry name" value="Toprim"/>
    <property type="match status" value="1"/>
</dbReference>
<proteinExistence type="inferred from homology"/>
<name>A0A8H7VRW5_9FUNG</name>
<comment type="function">
    <text evidence="14 16">Control of topological states of DNA by transient breakage and subsequent rejoining of DNA strands. Topoisomerase II makes double-strand breaks.</text>
</comment>
<dbReference type="PANTHER" id="PTHR10169:SF38">
    <property type="entry name" value="DNA TOPOISOMERASE 2"/>
    <property type="match status" value="1"/>
</dbReference>
<evidence type="ECO:0000256" key="13">
    <source>
        <dbReference type="ARBA" id="ARBA00023235"/>
    </source>
</evidence>
<dbReference type="PROSITE" id="PS50880">
    <property type="entry name" value="TOPRIM"/>
    <property type="match status" value="1"/>
</dbReference>
<dbReference type="PROSITE" id="PS00177">
    <property type="entry name" value="TOPOISOMERASE_II"/>
    <property type="match status" value="1"/>
</dbReference>
<dbReference type="InterPro" id="IPR018522">
    <property type="entry name" value="TopoIIA_CS"/>
</dbReference>
<feature type="active site" description="O-(5'-phospho-DNA)-tyrosine intermediate" evidence="15">
    <location>
        <position position="909"/>
    </location>
</feature>
<dbReference type="InterPro" id="IPR014721">
    <property type="entry name" value="Ribsml_uS5_D2-typ_fold_subgr"/>
</dbReference>
<evidence type="ECO:0000256" key="3">
    <source>
        <dbReference type="ARBA" id="ARBA00001946"/>
    </source>
</evidence>
<gene>
    <name evidence="20" type="ORF">INT45_014267</name>
</gene>
<keyword evidence="11 15" id="KW-0799">Topoisomerase</keyword>
<keyword evidence="7" id="KW-0479">Metal-binding</keyword>
<comment type="similarity">
    <text evidence="4 16">Belongs to the type II topoisomerase family.</text>
</comment>
<accession>A0A8H7VRW5</accession>
<dbReference type="SUPFAM" id="SSF54211">
    <property type="entry name" value="Ribosomal protein S5 domain 2-like"/>
    <property type="match status" value="1"/>
</dbReference>
<dbReference type="GO" id="GO:0000819">
    <property type="term" value="P:sister chromatid segregation"/>
    <property type="evidence" value="ECO:0007669"/>
    <property type="project" value="TreeGrafter"/>
</dbReference>
<evidence type="ECO:0000256" key="5">
    <source>
        <dbReference type="ARBA" id="ARBA00012895"/>
    </source>
</evidence>
<dbReference type="InterPro" id="IPR013760">
    <property type="entry name" value="Topo_IIA-like_dom_sf"/>
</dbReference>
<feature type="compositionally biased region" description="Low complexity" evidence="17">
    <location>
        <begin position="95"/>
        <end position="113"/>
    </location>
</feature>
<dbReference type="EC" id="5.6.2.2" evidence="5 16"/>
<dbReference type="InterPro" id="IPR034157">
    <property type="entry name" value="TOPRIM_TopoII"/>
</dbReference>
<feature type="compositionally biased region" description="Acidic residues" evidence="17">
    <location>
        <begin position="1"/>
        <end position="10"/>
    </location>
</feature>
<dbReference type="CDD" id="cd03365">
    <property type="entry name" value="TOPRIM_TopoIIA"/>
    <property type="match status" value="1"/>
</dbReference>
<keyword evidence="8 16" id="KW-0547">Nucleotide-binding</keyword>
<dbReference type="PRINTS" id="PR00418">
    <property type="entry name" value="TPI2FAMILY"/>
</dbReference>
<dbReference type="InterPro" id="IPR036890">
    <property type="entry name" value="HATPase_C_sf"/>
</dbReference>
<dbReference type="FunFam" id="3.30.230.10:FF:000008">
    <property type="entry name" value="DNA topoisomerase 2"/>
    <property type="match status" value="1"/>
</dbReference>
<evidence type="ECO:0000256" key="8">
    <source>
        <dbReference type="ARBA" id="ARBA00022741"/>
    </source>
</evidence>
<dbReference type="CDD" id="cd16930">
    <property type="entry name" value="HATPase_TopII-like"/>
    <property type="match status" value="1"/>
</dbReference>
<dbReference type="GO" id="GO:0003918">
    <property type="term" value="F:DNA topoisomerase type II (double strand cut, ATP-hydrolyzing) activity"/>
    <property type="evidence" value="ECO:0007669"/>
    <property type="project" value="UniProtKB-UniRule"/>
</dbReference>
<dbReference type="Gene3D" id="3.30.1490.30">
    <property type="match status" value="1"/>
</dbReference>
<dbReference type="Gene3D" id="3.90.199.10">
    <property type="entry name" value="Topoisomerase II, domain 5"/>
    <property type="match status" value="1"/>
</dbReference>
<dbReference type="OrthoDB" id="276498at2759"/>
<dbReference type="InterPro" id="IPR001241">
    <property type="entry name" value="Topo_IIA"/>
</dbReference>
<evidence type="ECO:0000256" key="10">
    <source>
        <dbReference type="ARBA" id="ARBA00022842"/>
    </source>
</evidence>
<evidence type="ECO:0000313" key="20">
    <source>
        <dbReference type="EMBL" id="KAG2226523.1"/>
    </source>
</evidence>
<evidence type="ECO:0000256" key="17">
    <source>
        <dbReference type="SAM" id="MobiDB-lite"/>
    </source>
</evidence>
<dbReference type="Proteomes" id="UP000646827">
    <property type="component" value="Unassembled WGS sequence"/>
</dbReference>
<protein>
    <recommendedName>
        <fullName evidence="6 16">DNA topoisomerase 2</fullName>
        <ecNumber evidence="5 16">5.6.2.2</ecNumber>
    </recommendedName>
</protein>
<dbReference type="Gene3D" id="3.40.50.670">
    <property type="match status" value="1"/>
</dbReference>
<dbReference type="InterPro" id="IPR013757">
    <property type="entry name" value="Topo_IIA_A_a_sf"/>
</dbReference>
<feature type="domain" description="Toprim" evidence="18">
    <location>
        <begin position="571"/>
        <end position="685"/>
    </location>
</feature>
<dbReference type="FunFam" id="3.30.565.10:FF:000004">
    <property type="entry name" value="DNA topoisomerase 2"/>
    <property type="match status" value="1"/>
</dbReference>
<evidence type="ECO:0000256" key="2">
    <source>
        <dbReference type="ARBA" id="ARBA00001913"/>
    </source>
</evidence>
<dbReference type="InterPro" id="IPR031660">
    <property type="entry name" value="TOPRIM_C"/>
</dbReference>
<organism evidence="20 21">
    <name type="scientific">Circinella minor</name>
    <dbReference type="NCBI Taxonomy" id="1195481"/>
    <lineage>
        <taxon>Eukaryota</taxon>
        <taxon>Fungi</taxon>
        <taxon>Fungi incertae sedis</taxon>
        <taxon>Mucoromycota</taxon>
        <taxon>Mucoromycotina</taxon>
        <taxon>Mucoromycetes</taxon>
        <taxon>Mucorales</taxon>
        <taxon>Lichtheimiaceae</taxon>
        <taxon>Circinella</taxon>
    </lineage>
</organism>
<evidence type="ECO:0000256" key="11">
    <source>
        <dbReference type="ARBA" id="ARBA00023029"/>
    </source>
</evidence>
<dbReference type="Gene3D" id="1.10.268.10">
    <property type="entry name" value="Topoisomerase, domain 3"/>
    <property type="match status" value="1"/>
</dbReference>
<feature type="compositionally biased region" description="Basic and acidic residues" evidence="17">
    <location>
        <begin position="1305"/>
        <end position="1314"/>
    </location>
</feature>
<dbReference type="InterPro" id="IPR013506">
    <property type="entry name" value="Topo_IIA_bsu_dom2"/>
</dbReference>
<keyword evidence="21" id="KW-1185">Reference proteome</keyword>
<dbReference type="SMART" id="SM00387">
    <property type="entry name" value="HATPase_c"/>
    <property type="match status" value="1"/>
</dbReference>
<evidence type="ECO:0000256" key="6">
    <source>
        <dbReference type="ARBA" id="ARBA00019635"/>
    </source>
</evidence>
<dbReference type="GO" id="GO:0005634">
    <property type="term" value="C:nucleus"/>
    <property type="evidence" value="ECO:0007669"/>
    <property type="project" value="TreeGrafter"/>
</dbReference>
<evidence type="ECO:0000256" key="16">
    <source>
        <dbReference type="RuleBase" id="RU362094"/>
    </source>
</evidence>
<dbReference type="GO" id="GO:0000712">
    <property type="term" value="P:resolution of meiotic recombination intermediates"/>
    <property type="evidence" value="ECO:0007669"/>
    <property type="project" value="TreeGrafter"/>
</dbReference>
<dbReference type="InterPro" id="IPR020568">
    <property type="entry name" value="Ribosomal_Su5_D2-typ_SF"/>
</dbReference>
<dbReference type="SUPFAM" id="SSF56719">
    <property type="entry name" value="Type II DNA topoisomerase"/>
    <property type="match status" value="1"/>
</dbReference>
<dbReference type="InterPro" id="IPR001154">
    <property type="entry name" value="TopoII_euk"/>
</dbReference>
<dbReference type="Gene3D" id="3.30.1360.40">
    <property type="match status" value="1"/>
</dbReference>
<dbReference type="GO" id="GO:0006265">
    <property type="term" value="P:DNA topological change"/>
    <property type="evidence" value="ECO:0007669"/>
    <property type="project" value="UniProtKB-UniRule"/>
</dbReference>
<dbReference type="FunFam" id="3.90.199.10:FF:000002">
    <property type="entry name" value="DNA topoisomerase 2"/>
    <property type="match status" value="1"/>
</dbReference>